<comment type="pathway">
    <text evidence="1 6">Cell wall biogenesis; peptidoglycan biosynthesis.</text>
</comment>
<dbReference type="Gene3D" id="2.40.440.10">
    <property type="entry name" value="L,D-transpeptidase catalytic domain-like"/>
    <property type="match status" value="1"/>
</dbReference>
<evidence type="ECO:0000259" key="8">
    <source>
        <dbReference type="PROSITE" id="PS52029"/>
    </source>
</evidence>
<dbReference type="GO" id="GO:0008360">
    <property type="term" value="P:regulation of cell shape"/>
    <property type="evidence" value="ECO:0007669"/>
    <property type="project" value="UniProtKB-UniRule"/>
</dbReference>
<evidence type="ECO:0000256" key="3">
    <source>
        <dbReference type="ARBA" id="ARBA00022960"/>
    </source>
</evidence>
<keyword evidence="4 6" id="KW-0573">Peptidoglycan synthesis</keyword>
<sequence length="332" mass="37528">MKKFIVFFASGVLLFYCGMNLEKFITGDFHTLKSEQTVVATTFTQAQEEKTSTQSSNKKKKVTEEKDSPKEESTQPSIQNSEAISLREPFTVMKDFQTEKDAFTWRNLEPAILVNEQVNHLLFREGDIYAYPNQQAQKLSNAKQFHSLMAVSRQTVKSAGKLWYQVAFPDEVLGWVCEDQVTLHNEDYYFYQTGGVQPDLAQVKNLNIEVSISKKRVYVKSGQQTVYTMLCQTARNGYLTPTGTYHVNEYRAKSFWSTFGGADYAVGWKDGGLYLFHSVDKETDSGPYAKSQGLKLGVEGDGVSHGCIQLAIPDAKWFFEQLPTGILVTINE</sequence>
<dbReference type="InterPro" id="IPR050979">
    <property type="entry name" value="LD-transpeptidase"/>
</dbReference>
<name>A0A7X9NLK1_9ENTE</name>
<keyword evidence="2" id="KW-0808">Transferase</keyword>
<dbReference type="GO" id="GO:0018104">
    <property type="term" value="P:peptidoglycan-protein cross-linking"/>
    <property type="evidence" value="ECO:0007669"/>
    <property type="project" value="TreeGrafter"/>
</dbReference>
<comment type="caution">
    <text evidence="9">The sequence shown here is derived from an EMBL/GenBank/DDBJ whole genome shotgun (WGS) entry which is preliminary data.</text>
</comment>
<feature type="region of interest" description="Disordered" evidence="7">
    <location>
        <begin position="45"/>
        <end position="80"/>
    </location>
</feature>
<dbReference type="AlphaFoldDB" id="A0A7X9NLK1"/>
<keyword evidence="5 6" id="KW-0961">Cell wall biogenesis/degradation</keyword>
<feature type="domain" description="L,D-TPase catalytic" evidence="8">
    <location>
        <begin position="206"/>
        <end position="331"/>
    </location>
</feature>
<reference evidence="9 10" key="1">
    <citation type="submission" date="2020-04" db="EMBL/GenBank/DDBJ databases">
        <authorList>
            <person name="Hitch T.C.A."/>
            <person name="Wylensek D."/>
            <person name="Clavel T."/>
        </authorList>
    </citation>
    <scope>NUCLEOTIDE SEQUENCE [LARGE SCALE GENOMIC DNA]</scope>
    <source>
        <strain evidence="9 10">WCA-380-WT-3C</strain>
    </source>
</reference>
<dbReference type="PANTHER" id="PTHR30582:SF2">
    <property type="entry name" value="L,D-TRANSPEPTIDASE YCIB-RELATED"/>
    <property type="match status" value="1"/>
</dbReference>
<evidence type="ECO:0000313" key="9">
    <source>
        <dbReference type="EMBL" id="NME49480.1"/>
    </source>
</evidence>
<dbReference type="CDD" id="cd16913">
    <property type="entry name" value="YkuD_like"/>
    <property type="match status" value="1"/>
</dbReference>
<dbReference type="PROSITE" id="PS52029">
    <property type="entry name" value="LD_TPASE"/>
    <property type="match status" value="1"/>
</dbReference>
<evidence type="ECO:0000256" key="5">
    <source>
        <dbReference type="ARBA" id="ARBA00023316"/>
    </source>
</evidence>
<evidence type="ECO:0000313" key="10">
    <source>
        <dbReference type="Proteomes" id="UP000588071"/>
    </source>
</evidence>
<protein>
    <submittedName>
        <fullName evidence="9">L,D-transpeptidase</fullName>
    </submittedName>
</protein>
<dbReference type="GO" id="GO:0071555">
    <property type="term" value="P:cell wall organization"/>
    <property type="evidence" value="ECO:0007669"/>
    <property type="project" value="UniProtKB-UniRule"/>
</dbReference>
<feature type="compositionally biased region" description="Basic and acidic residues" evidence="7">
    <location>
        <begin position="62"/>
        <end position="73"/>
    </location>
</feature>
<keyword evidence="3 6" id="KW-0133">Cell shape</keyword>
<organism evidence="9 10">
    <name type="scientific">Enterococcus cecorum</name>
    <dbReference type="NCBI Taxonomy" id="44008"/>
    <lineage>
        <taxon>Bacteria</taxon>
        <taxon>Bacillati</taxon>
        <taxon>Bacillota</taxon>
        <taxon>Bacilli</taxon>
        <taxon>Lactobacillales</taxon>
        <taxon>Enterococcaceae</taxon>
        <taxon>Enterococcus</taxon>
    </lineage>
</organism>
<dbReference type="InterPro" id="IPR038063">
    <property type="entry name" value="Transpep_catalytic_dom"/>
</dbReference>
<dbReference type="GO" id="GO:0071972">
    <property type="term" value="F:peptidoglycan L,D-transpeptidase activity"/>
    <property type="evidence" value="ECO:0007669"/>
    <property type="project" value="TreeGrafter"/>
</dbReference>
<feature type="active site" description="Proton donor/acceptor" evidence="6">
    <location>
        <position position="277"/>
    </location>
</feature>
<dbReference type="SUPFAM" id="SSF141523">
    <property type="entry name" value="L,D-transpeptidase catalytic domain-like"/>
    <property type="match status" value="1"/>
</dbReference>
<evidence type="ECO:0000256" key="1">
    <source>
        <dbReference type="ARBA" id="ARBA00004752"/>
    </source>
</evidence>
<gene>
    <name evidence="9" type="ORF">HF857_04305</name>
</gene>
<dbReference type="PANTHER" id="PTHR30582">
    <property type="entry name" value="L,D-TRANSPEPTIDASE"/>
    <property type="match status" value="1"/>
</dbReference>
<dbReference type="RefSeq" id="WP_168930593.1">
    <property type="nucleotide sequence ID" value="NZ_JABAFV010000005.1"/>
</dbReference>
<dbReference type="Proteomes" id="UP000588071">
    <property type="component" value="Unassembled WGS sequence"/>
</dbReference>
<evidence type="ECO:0000256" key="7">
    <source>
        <dbReference type="SAM" id="MobiDB-lite"/>
    </source>
</evidence>
<dbReference type="Pfam" id="PF03734">
    <property type="entry name" value="YkuD"/>
    <property type="match status" value="1"/>
</dbReference>
<feature type="active site" description="Nucleophile" evidence="6">
    <location>
        <position position="307"/>
    </location>
</feature>
<evidence type="ECO:0000256" key="2">
    <source>
        <dbReference type="ARBA" id="ARBA00022679"/>
    </source>
</evidence>
<dbReference type="GO" id="GO:0016740">
    <property type="term" value="F:transferase activity"/>
    <property type="evidence" value="ECO:0007669"/>
    <property type="project" value="UniProtKB-KW"/>
</dbReference>
<proteinExistence type="predicted"/>
<evidence type="ECO:0000256" key="4">
    <source>
        <dbReference type="ARBA" id="ARBA00022984"/>
    </source>
</evidence>
<dbReference type="UniPathway" id="UPA00219"/>
<dbReference type="InterPro" id="IPR005490">
    <property type="entry name" value="LD_TPept_cat_dom"/>
</dbReference>
<dbReference type="EMBL" id="JABAFV010000005">
    <property type="protein sequence ID" value="NME49480.1"/>
    <property type="molecule type" value="Genomic_DNA"/>
</dbReference>
<accession>A0A7X9NLK1</accession>
<evidence type="ECO:0000256" key="6">
    <source>
        <dbReference type="PROSITE-ProRule" id="PRU01373"/>
    </source>
</evidence>
<dbReference type="GO" id="GO:0005576">
    <property type="term" value="C:extracellular region"/>
    <property type="evidence" value="ECO:0007669"/>
    <property type="project" value="TreeGrafter"/>
</dbReference>
<feature type="compositionally biased region" description="Low complexity" evidence="7">
    <location>
        <begin position="45"/>
        <end position="56"/>
    </location>
</feature>